<evidence type="ECO:0000313" key="2">
    <source>
        <dbReference type="Proteomes" id="UP001596047"/>
    </source>
</evidence>
<accession>A0ABW0VPG0</accession>
<proteinExistence type="predicted"/>
<reference evidence="2" key="1">
    <citation type="journal article" date="2019" name="Int. J. Syst. Evol. Microbiol.">
        <title>The Global Catalogue of Microorganisms (GCM) 10K type strain sequencing project: providing services to taxonomists for standard genome sequencing and annotation.</title>
        <authorList>
            <consortium name="The Broad Institute Genomics Platform"/>
            <consortium name="The Broad Institute Genome Sequencing Center for Infectious Disease"/>
            <person name="Wu L."/>
            <person name="Ma J."/>
        </authorList>
    </citation>
    <scope>NUCLEOTIDE SEQUENCE [LARGE SCALE GENOMIC DNA]</scope>
    <source>
        <strain evidence="2">CGMCC 1.3240</strain>
    </source>
</reference>
<dbReference type="RefSeq" id="WP_379186232.1">
    <property type="nucleotide sequence ID" value="NZ_JBHSOW010000007.1"/>
</dbReference>
<comment type="caution">
    <text evidence="1">The sequence shown here is derived from an EMBL/GenBank/DDBJ whole genome shotgun (WGS) entry which is preliminary data.</text>
</comment>
<organism evidence="1 2">
    <name type="scientific">Paenibacillus solisilvae</name>
    <dbReference type="NCBI Taxonomy" id="2486751"/>
    <lineage>
        <taxon>Bacteria</taxon>
        <taxon>Bacillati</taxon>
        <taxon>Bacillota</taxon>
        <taxon>Bacilli</taxon>
        <taxon>Bacillales</taxon>
        <taxon>Paenibacillaceae</taxon>
        <taxon>Paenibacillus</taxon>
    </lineage>
</organism>
<dbReference type="Proteomes" id="UP001596047">
    <property type="component" value="Unassembled WGS sequence"/>
</dbReference>
<dbReference type="EMBL" id="JBHSOW010000007">
    <property type="protein sequence ID" value="MFC5647775.1"/>
    <property type="molecule type" value="Genomic_DNA"/>
</dbReference>
<gene>
    <name evidence="1" type="ORF">ACFPYJ_01325</name>
</gene>
<protein>
    <submittedName>
        <fullName evidence="1">Uncharacterized protein</fullName>
    </submittedName>
</protein>
<name>A0ABW0VPG0_9BACL</name>
<evidence type="ECO:0000313" key="1">
    <source>
        <dbReference type="EMBL" id="MFC5647775.1"/>
    </source>
</evidence>
<sequence>MDKGAELLSIKHRDATGGAALSGSGLGSGRIGYEPVKQIGVLEPRMMRIPGHIGVLSD</sequence>
<keyword evidence="2" id="KW-1185">Reference proteome</keyword>